<evidence type="ECO:0008006" key="5">
    <source>
        <dbReference type="Google" id="ProtNLM"/>
    </source>
</evidence>
<dbReference type="EMBL" id="OCYS01000090">
    <property type="protein sequence ID" value="SON88214.1"/>
    <property type="molecule type" value="Genomic_DNA"/>
</dbReference>
<evidence type="ECO:0000313" key="2">
    <source>
        <dbReference type="EMBL" id="SON88214.1"/>
    </source>
</evidence>
<proteinExistence type="predicted"/>
<keyword evidence="4" id="KW-1185">Reference proteome</keyword>
<dbReference type="AlphaFoldDB" id="A0AB38E0B0"/>
<protein>
    <recommendedName>
        <fullName evidence="5">Transposase</fullName>
    </recommendedName>
</protein>
<dbReference type="Proteomes" id="UP000234166">
    <property type="component" value="Unassembled WGS sequence"/>
</dbReference>
<gene>
    <name evidence="1" type="ORF">XAP6984_380020</name>
    <name evidence="2" type="ORF">XAP7430_360021</name>
</gene>
<accession>A0AB38E0B0</accession>
<evidence type="ECO:0000313" key="4">
    <source>
        <dbReference type="Proteomes" id="UP000234181"/>
    </source>
</evidence>
<evidence type="ECO:0000313" key="1">
    <source>
        <dbReference type="EMBL" id="SON80913.1"/>
    </source>
</evidence>
<organism evidence="2 3">
    <name type="scientific">Xanthomonas campestris pv. phaseoli</name>
    <dbReference type="NCBI Taxonomy" id="317013"/>
    <lineage>
        <taxon>Bacteria</taxon>
        <taxon>Pseudomonadati</taxon>
        <taxon>Pseudomonadota</taxon>
        <taxon>Gammaproteobacteria</taxon>
        <taxon>Lysobacterales</taxon>
        <taxon>Lysobacteraceae</taxon>
        <taxon>Xanthomonas</taxon>
    </lineage>
</organism>
<reference evidence="3 4" key="1">
    <citation type="submission" date="2017-10" db="EMBL/GenBank/DDBJ databases">
        <authorList>
            <person name="Regsiter A."/>
            <person name="William W."/>
        </authorList>
    </citation>
    <scope>NUCLEOTIDE SEQUENCE [LARGE SCALE GENOMIC DNA]</scope>
    <source>
        <strain evidence="1 4">CFBP6984</strain>
        <strain evidence="2 3">CFBP7430</strain>
    </source>
</reference>
<dbReference type="EMBL" id="OCYT01000093">
    <property type="protein sequence ID" value="SON80913.1"/>
    <property type="molecule type" value="Genomic_DNA"/>
</dbReference>
<comment type="caution">
    <text evidence="2">The sequence shown here is derived from an EMBL/GenBank/DDBJ whole genome shotgun (WGS) entry which is preliminary data.</text>
</comment>
<name>A0AB38E0B0_XANCH</name>
<sequence>MDALYLQLEDTLVQLLRLHVCRGRGMSADDSTKSCACDQPT</sequence>
<dbReference type="Proteomes" id="UP000234181">
    <property type="component" value="Unassembled WGS sequence"/>
</dbReference>
<evidence type="ECO:0000313" key="3">
    <source>
        <dbReference type="Proteomes" id="UP000234166"/>
    </source>
</evidence>